<gene>
    <name evidence="2" type="ORF">GYA55_13745</name>
</gene>
<dbReference type="AlphaFoldDB" id="A0A7X9FU34"/>
<organism evidence="2 3">
    <name type="scientific">SAR324 cluster bacterium</name>
    <dbReference type="NCBI Taxonomy" id="2024889"/>
    <lineage>
        <taxon>Bacteria</taxon>
        <taxon>Deltaproteobacteria</taxon>
        <taxon>SAR324 cluster</taxon>
    </lineage>
</organism>
<accession>A0A7X9FU34</accession>
<dbReference type="Pfam" id="PF13524">
    <property type="entry name" value="Glyco_trans_1_2"/>
    <property type="match status" value="1"/>
</dbReference>
<name>A0A7X9FU34_9DELT</name>
<keyword evidence="2" id="KW-0808">Transferase</keyword>
<dbReference type="Proteomes" id="UP000524246">
    <property type="component" value="Unassembled WGS sequence"/>
</dbReference>
<dbReference type="InterPro" id="IPR055259">
    <property type="entry name" value="YkvP/CgeB_Glyco_trans-like"/>
</dbReference>
<dbReference type="SUPFAM" id="SSF53756">
    <property type="entry name" value="UDP-Glycosyltransferase/glycogen phosphorylase"/>
    <property type="match status" value="1"/>
</dbReference>
<dbReference type="Gene3D" id="3.40.50.2000">
    <property type="entry name" value="Glycogen Phosphorylase B"/>
    <property type="match status" value="1"/>
</dbReference>
<dbReference type="EMBL" id="JAAZON010000629">
    <property type="protein sequence ID" value="NMC64222.1"/>
    <property type="molecule type" value="Genomic_DNA"/>
</dbReference>
<dbReference type="GO" id="GO:0016740">
    <property type="term" value="F:transferase activity"/>
    <property type="evidence" value="ECO:0007669"/>
    <property type="project" value="UniProtKB-KW"/>
</dbReference>
<sequence>MKILILNQDWFADEFRALGHEVCTCGTAEHLNVVLPTPCLHIETIIKEHLDGFRPDLILWLDNSAPLFTIGLDDTDILTVFYSVDTHHHSYIHRFLAHIFDLSFIAQKDYLKEFEAVGSEAFWLPLWASRHVEASESKTHGAVFVGNLNAKLNPDRVAFFEALKKEVPILATTGEYWKIFPFSEIVVNQTVKGDLNFRVFETMMCGALLLTEYAPNGLFEIFKEGVHLVTYEKNNVQSAAQKIRELLADLPKTRKIAQAGREEVIAHHLPKHRAEFLLKSFSGLKKKNSNRKHFANAFSFSILARNIESMDINTAARSLVTAMSSLEEGLKKNEKMHEDIGIESIFACIRYDQIFSSTAGMTMIFRLADAYPDYAGFTLAKIRQLLNQGLIGEAKSLSEENFSESPEKIFSEAEKFVSSILASSNAI</sequence>
<proteinExistence type="predicted"/>
<protein>
    <submittedName>
        <fullName evidence="2">Glycosyltransferase family 1 protein</fullName>
    </submittedName>
</protein>
<evidence type="ECO:0000313" key="2">
    <source>
        <dbReference type="EMBL" id="NMC64222.1"/>
    </source>
</evidence>
<feature type="domain" description="Spore protein YkvP/CgeB glycosyl transferase-like" evidence="1">
    <location>
        <begin position="173"/>
        <end position="278"/>
    </location>
</feature>
<evidence type="ECO:0000313" key="3">
    <source>
        <dbReference type="Proteomes" id="UP000524246"/>
    </source>
</evidence>
<reference evidence="2 3" key="1">
    <citation type="journal article" date="2020" name="Biotechnol. Biofuels">
        <title>New insights from the biogas microbiome by comprehensive genome-resolved metagenomics of nearly 1600 species originating from multiple anaerobic digesters.</title>
        <authorList>
            <person name="Campanaro S."/>
            <person name="Treu L."/>
            <person name="Rodriguez-R L.M."/>
            <person name="Kovalovszki A."/>
            <person name="Ziels R.M."/>
            <person name="Maus I."/>
            <person name="Zhu X."/>
            <person name="Kougias P.G."/>
            <person name="Basile A."/>
            <person name="Luo G."/>
            <person name="Schluter A."/>
            <person name="Konstantinidis K.T."/>
            <person name="Angelidaki I."/>
        </authorList>
    </citation>
    <scope>NUCLEOTIDE SEQUENCE [LARGE SCALE GENOMIC DNA]</scope>
    <source>
        <strain evidence="2">AS27yjCOA_65</strain>
    </source>
</reference>
<comment type="caution">
    <text evidence="2">The sequence shown here is derived from an EMBL/GenBank/DDBJ whole genome shotgun (WGS) entry which is preliminary data.</text>
</comment>
<evidence type="ECO:0000259" key="1">
    <source>
        <dbReference type="Pfam" id="PF13524"/>
    </source>
</evidence>